<proteinExistence type="predicted"/>
<accession>A0ABP6XQ75</accession>
<dbReference type="Pfam" id="PF14339">
    <property type="entry name" value="DUF4394"/>
    <property type="match status" value="1"/>
</dbReference>
<evidence type="ECO:0000259" key="2">
    <source>
        <dbReference type="Pfam" id="PF14339"/>
    </source>
</evidence>
<keyword evidence="1" id="KW-0732">Signal</keyword>
<dbReference type="InterPro" id="IPR025507">
    <property type="entry name" value="DUF4394"/>
</dbReference>
<feature type="domain" description="DUF4394" evidence="2">
    <location>
        <begin position="41"/>
        <end position="276"/>
    </location>
</feature>
<comment type="caution">
    <text evidence="3">The sequence shown here is derived from an EMBL/GenBank/DDBJ whole genome shotgun (WGS) entry which is preliminary data.</text>
</comment>
<reference evidence="4" key="1">
    <citation type="journal article" date="2019" name="Int. J. Syst. Evol. Microbiol.">
        <title>The Global Catalogue of Microorganisms (GCM) 10K type strain sequencing project: providing services to taxonomists for standard genome sequencing and annotation.</title>
        <authorList>
            <consortium name="The Broad Institute Genomics Platform"/>
            <consortium name="The Broad Institute Genome Sequencing Center for Infectious Disease"/>
            <person name="Wu L."/>
            <person name="Ma J."/>
        </authorList>
    </citation>
    <scope>NUCLEOTIDE SEQUENCE [LARGE SCALE GENOMIC DNA]</scope>
    <source>
        <strain evidence="4">JCM 16540</strain>
    </source>
</reference>
<dbReference type="Proteomes" id="UP001500767">
    <property type="component" value="Unassembled WGS sequence"/>
</dbReference>
<protein>
    <submittedName>
        <fullName evidence="3">DUF4394 domain-containing protein</fullName>
    </submittedName>
</protein>
<sequence>MKIRRVTIAVAGLAVAGLAVPATAMAAAADDATGLSDGGTRLVRFDTDKPGKAKRTKAITGLVGDTALVGIDRRVQNGKLYGVGNQGGLYTLSTSSAKATSVGELTVELDGTSFGVDFNPVANALRIVSDTGQNLRQPFGEGDGATAATVTDGSLAYATPTGPVAATGVGGAAYTNNDLAAATATTLFVLDTAQDQIAIQSPANAGTLAATGKLGVDAGAEVGFDIFSDIKSGRTNSVEGYATVTAGGKTSFYTVDLLTGDIDKVGSLPYSVTDLAVDLD</sequence>
<evidence type="ECO:0000313" key="3">
    <source>
        <dbReference type="EMBL" id="GAA3570781.1"/>
    </source>
</evidence>
<feature type="signal peptide" evidence="1">
    <location>
        <begin position="1"/>
        <end position="26"/>
    </location>
</feature>
<gene>
    <name evidence="3" type="ORF">GCM10022197_29040</name>
</gene>
<name>A0ABP6XQ75_9ACTN</name>
<keyword evidence="4" id="KW-1185">Reference proteome</keyword>
<organism evidence="3 4">
    <name type="scientific">Microlunatus spumicola</name>
    <dbReference type="NCBI Taxonomy" id="81499"/>
    <lineage>
        <taxon>Bacteria</taxon>
        <taxon>Bacillati</taxon>
        <taxon>Actinomycetota</taxon>
        <taxon>Actinomycetes</taxon>
        <taxon>Propionibacteriales</taxon>
        <taxon>Propionibacteriaceae</taxon>
        <taxon>Microlunatus</taxon>
    </lineage>
</organism>
<evidence type="ECO:0000313" key="4">
    <source>
        <dbReference type="Proteomes" id="UP001500767"/>
    </source>
</evidence>
<dbReference type="RefSeq" id="WP_204913345.1">
    <property type="nucleotide sequence ID" value="NZ_BAAAYR010000004.1"/>
</dbReference>
<feature type="chain" id="PRO_5046296319" evidence="1">
    <location>
        <begin position="27"/>
        <end position="280"/>
    </location>
</feature>
<evidence type="ECO:0000256" key="1">
    <source>
        <dbReference type="SAM" id="SignalP"/>
    </source>
</evidence>
<dbReference type="EMBL" id="BAAAYR010000004">
    <property type="protein sequence ID" value="GAA3570781.1"/>
    <property type="molecule type" value="Genomic_DNA"/>
</dbReference>